<dbReference type="InterPro" id="IPR052184">
    <property type="entry name" value="SDR_enzymes"/>
</dbReference>
<dbReference type="PRINTS" id="PR00081">
    <property type="entry name" value="GDHRDH"/>
</dbReference>
<accession>A0A553I806</accession>
<keyword evidence="2" id="KW-1185">Reference proteome</keyword>
<organism evidence="1 2">
    <name type="scientific">Xylaria flabelliformis</name>
    <dbReference type="NCBI Taxonomy" id="2512241"/>
    <lineage>
        <taxon>Eukaryota</taxon>
        <taxon>Fungi</taxon>
        <taxon>Dikarya</taxon>
        <taxon>Ascomycota</taxon>
        <taxon>Pezizomycotina</taxon>
        <taxon>Sordariomycetes</taxon>
        <taxon>Xylariomycetidae</taxon>
        <taxon>Xylariales</taxon>
        <taxon>Xylariaceae</taxon>
        <taxon>Xylaria</taxon>
    </lineage>
</organism>
<comment type="caution">
    <text evidence="1">The sequence shown here is derived from an EMBL/GenBank/DDBJ whole genome shotgun (WGS) entry which is preliminary data.</text>
</comment>
<dbReference type="OrthoDB" id="7289984at2759"/>
<dbReference type="EMBL" id="VFLP01000011">
    <property type="protein sequence ID" value="TRX96341.1"/>
    <property type="molecule type" value="Genomic_DNA"/>
</dbReference>
<dbReference type="SUPFAM" id="SSF51735">
    <property type="entry name" value="NAD(P)-binding Rossmann-fold domains"/>
    <property type="match status" value="1"/>
</dbReference>
<dbReference type="InterPro" id="IPR002347">
    <property type="entry name" value="SDR_fam"/>
</dbReference>
<sequence>MSTYLITGVSRGIGYGFLSNLSSNPENTVIGLARNRIATEEKVSKELGARPNVHILQADMTDYNSILRAAKETEKITGGSLDYIIANAGVMSPSEAFANIGELAKDPKVFDDAFSYTMSTNVIGNVYLFTSLMPLILKGKAKKIIAISSGVADIELLRKYDLELSPTYAASKAALNAIVAKFSAQYAKDGVLVMSICPGMVDTQEFAGTTDEQKQKFGNFVQNLQRYAPHFTGPKTTESAVEDLLTVVGKSSVENGDGGSFVSQFGTKQWL</sequence>
<proteinExistence type="predicted"/>
<evidence type="ECO:0000313" key="2">
    <source>
        <dbReference type="Proteomes" id="UP000319160"/>
    </source>
</evidence>
<evidence type="ECO:0000313" key="1">
    <source>
        <dbReference type="EMBL" id="TRX96341.1"/>
    </source>
</evidence>
<dbReference type="Pfam" id="PF00106">
    <property type="entry name" value="adh_short"/>
    <property type="match status" value="1"/>
</dbReference>
<dbReference type="GO" id="GO:0016616">
    <property type="term" value="F:oxidoreductase activity, acting on the CH-OH group of donors, NAD or NADP as acceptor"/>
    <property type="evidence" value="ECO:0007669"/>
    <property type="project" value="TreeGrafter"/>
</dbReference>
<protein>
    <submittedName>
        <fullName evidence="1">Uncharacterized protein</fullName>
    </submittedName>
</protein>
<dbReference type="Proteomes" id="UP000319160">
    <property type="component" value="Unassembled WGS sequence"/>
</dbReference>
<dbReference type="Gene3D" id="3.40.50.720">
    <property type="entry name" value="NAD(P)-binding Rossmann-like Domain"/>
    <property type="match status" value="1"/>
</dbReference>
<gene>
    <name evidence="1" type="ORF">FHL15_002613</name>
</gene>
<dbReference type="PANTHER" id="PTHR45458">
    <property type="entry name" value="SHORT-CHAIN DEHYDROGENASE/REDUCTASE SDR"/>
    <property type="match status" value="1"/>
</dbReference>
<reference evidence="2" key="1">
    <citation type="submission" date="2019-06" db="EMBL/GenBank/DDBJ databases">
        <title>Draft genome sequence of the griseofulvin-producing fungus Xylaria cubensis strain G536.</title>
        <authorList>
            <person name="Mead M.E."/>
            <person name="Raja H.A."/>
            <person name="Steenwyk J.L."/>
            <person name="Knowles S.L."/>
            <person name="Oberlies N.H."/>
            <person name="Rokas A."/>
        </authorList>
    </citation>
    <scope>NUCLEOTIDE SEQUENCE [LARGE SCALE GENOMIC DNA]</scope>
    <source>
        <strain evidence="2">G536</strain>
    </source>
</reference>
<name>A0A553I806_9PEZI</name>
<dbReference type="AlphaFoldDB" id="A0A553I806"/>
<dbReference type="InterPro" id="IPR036291">
    <property type="entry name" value="NAD(P)-bd_dom_sf"/>
</dbReference>
<dbReference type="PANTHER" id="PTHR45458:SF3">
    <property type="entry name" value="CHAIN DEHYDROGENASE (ATSC), PUTATIVE-RELATED"/>
    <property type="match status" value="1"/>
</dbReference>